<gene>
    <name evidence="1" type="ORF">LEA_11928</name>
</gene>
<name>K1T3U5_9ZZZZ</name>
<protein>
    <submittedName>
        <fullName evidence="1">Uncharacterized protein</fullName>
    </submittedName>
</protein>
<reference evidence="1" key="1">
    <citation type="journal article" date="2013" name="Environ. Microbiol.">
        <title>Microbiota from the distal guts of lean and obese adolescents exhibit partial functional redundancy besides clear differences in community structure.</title>
        <authorList>
            <person name="Ferrer M."/>
            <person name="Ruiz A."/>
            <person name="Lanza F."/>
            <person name="Haange S.B."/>
            <person name="Oberbach A."/>
            <person name="Till H."/>
            <person name="Bargiela R."/>
            <person name="Campoy C."/>
            <person name="Segura M.T."/>
            <person name="Richter M."/>
            <person name="von Bergen M."/>
            <person name="Seifert J."/>
            <person name="Suarez A."/>
        </authorList>
    </citation>
    <scope>NUCLEOTIDE SEQUENCE</scope>
</reference>
<dbReference type="AlphaFoldDB" id="K1T3U5"/>
<sequence length="28" mass="3066">VDTANALVKCIAMDKTVDDLEMVDITKI</sequence>
<comment type="caution">
    <text evidence="1">The sequence shown here is derived from an EMBL/GenBank/DDBJ whole genome shotgun (WGS) entry which is preliminary data.</text>
</comment>
<evidence type="ECO:0000313" key="1">
    <source>
        <dbReference type="EMBL" id="EKC62269.1"/>
    </source>
</evidence>
<organism evidence="1">
    <name type="scientific">human gut metagenome</name>
    <dbReference type="NCBI Taxonomy" id="408170"/>
    <lineage>
        <taxon>unclassified sequences</taxon>
        <taxon>metagenomes</taxon>
        <taxon>organismal metagenomes</taxon>
    </lineage>
</organism>
<dbReference type="EMBL" id="AJWY01008057">
    <property type="protein sequence ID" value="EKC62269.1"/>
    <property type="molecule type" value="Genomic_DNA"/>
</dbReference>
<accession>K1T3U5</accession>
<proteinExistence type="predicted"/>
<feature type="non-terminal residue" evidence="1">
    <location>
        <position position="1"/>
    </location>
</feature>